<sequence length="93" mass="10819">MILWLVSDTGREAGNRYIDHKKPQQGHDQGTHKHSTQTLRKVLLVSLHVLLQKDVRRKAFPFLIMQARFFVIVKFNAYHSSLLTSASVEWFLS</sequence>
<proteinExistence type="predicted"/>
<evidence type="ECO:0000313" key="2">
    <source>
        <dbReference type="EnsemblMetazoa" id="ASIC006753-PA"/>
    </source>
</evidence>
<protein>
    <submittedName>
        <fullName evidence="1 2">Uncharacterized protein</fullName>
    </submittedName>
</protein>
<evidence type="ECO:0000313" key="1">
    <source>
        <dbReference type="EMBL" id="KFB39042.1"/>
    </source>
</evidence>
<dbReference type="Proteomes" id="UP000030765">
    <property type="component" value="Unassembled WGS sequence"/>
</dbReference>
<reference evidence="1 3" key="1">
    <citation type="journal article" date="2014" name="BMC Genomics">
        <title>Genome sequence of Anopheles sinensis provides insight into genetics basis of mosquito competence for malaria parasites.</title>
        <authorList>
            <person name="Zhou D."/>
            <person name="Zhang D."/>
            <person name="Ding G."/>
            <person name="Shi L."/>
            <person name="Hou Q."/>
            <person name="Ye Y."/>
            <person name="Xu Y."/>
            <person name="Zhou H."/>
            <person name="Xiong C."/>
            <person name="Li S."/>
            <person name="Yu J."/>
            <person name="Hong S."/>
            <person name="Yu X."/>
            <person name="Zou P."/>
            <person name="Chen C."/>
            <person name="Chang X."/>
            <person name="Wang W."/>
            <person name="Lv Y."/>
            <person name="Sun Y."/>
            <person name="Ma L."/>
            <person name="Shen B."/>
            <person name="Zhu C."/>
        </authorList>
    </citation>
    <scope>NUCLEOTIDE SEQUENCE [LARGE SCALE GENOMIC DNA]</scope>
</reference>
<dbReference type="EMBL" id="KE524975">
    <property type="protein sequence ID" value="KFB39042.1"/>
    <property type="molecule type" value="Genomic_DNA"/>
</dbReference>
<reference evidence="2" key="2">
    <citation type="submission" date="2020-05" db="UniProtKB">
        <authorList>
            <consortium name="EnsemblMetazoa"/>
        </authorList>
    </citation>
    <scope>IDENTIFICATION</scope>
</reference>
<organism evidence="1">
    <name type="scientific">Anopheles sinensis</name>
    <name type="common">Mosquito</name>
    <dbReference type="NCBI Taxonomy" id="74873"/>
    <lineage>
        <taxon>Eukaryota</taxon>
        <taxon>Metazoa</taxon>
        <taxon>Ecdysozoa</taxon>
        <taxon>Arthropoda</taxon>
        <taxon>Hexapoda</taxon>
        <taxon>Insecta</taxon>
        <taxon>Pterygota</taxon>
        <taxon>Neoptera</taxon>
        <taxon>Endopterygota</taxon>
        <taxon>Diptera</taxon>
        <taxon>Nematocera</taxon>
        <taxon>Culicoidea</taxon>
        <taxon>Culicidae</taxon>
        <taxon>Anophelinae</taxon>
        <taxon>Anopheles</taxon>
    </lineage>
</organism>
<accession>A0A084VM48</accession>
<gene>
    <name evidence="1" type="ORF">ZHAS_00006753</name>
</gene>
<name>A0A084VM48_ANOSI</name>
<dbReference type="VEuPathDB" id="VectorBase:ASIC006753"/>
<dbReference type="EnsemblMetazoa" id="ASIC006753-RA">
    <property type="protein sequence ID" value="ASIC006753-PA"/>
    <property type="gene ID" value="ASIC006753"/>
</dbReference>
<dbReference type="AlphaFoldDB" id="A0A084VM48"/>
<dbReference type="EMBL" id="ATLV01014577">
    <property type="status" value="NOT_ANNOTATED_CDS"/>
    <property type="molecule type" value="Genomic_DNA"/>
</dbReference>
<keyword evidence="3" id="KW-1185">Reference proteome</keyword>
<evidence type="ECO:0000313" key="3">
    <source>
        <dbReference type="Proteomes" id="UP000030765"/>
    </source>
</evidence>